<dbReference type="SUPFAM" id="SSF51735">
    <property type="entry name" value="NAD(P)-binding Rossmann-fold domains"/>
    <property type="match status" value="1"/>
</dbReference>
<evidence type="ECO:0000256" key="3">
    <source>
        <dbReference type="ARBA" id="ARBA00022723"/>
    </source>
</evidence>
<evidence type="ECO:0000256" key="2">
    <source>
        <dbReference type="ARBA" id="ARBA00008072"/>
    </source>
</evidence>
<keyword evidence="5" id="KW-0560">Oxidoreductase</keyword>
<dbReference type="Pfam" id="PF00107">
    <property type="entry name" value="ADH_zinc_N"/>
    <property type="match status" value="1"/>
</dbReference>
<name>A0A502E5P6_9MYCO</name>
<evidence type="ECO:0000259" key="7">
    <source>
        <dbReference type="Pfam" id="PF00107"/>
    </source>
</evidence>
<sequence>MMDARAAVLLSEGAAPQLVDVEVRPPVDSELLVRVDAVGICHTDVSVAARWPARKLPMVFGHEGVGTVVATGPRAGVEIGQQVVLTFASCGRCPTCVAGRPAYCDHATDLNLRGDRADHSSALRLGGIPLRGGFFGQSSFATHVLVHPANAVPLTEPLDPVLAAPLGCSVQTGVGTVLGATSAGTHDALVVFGAGAVGLSAVMGARLAGCRAVVAVDPLAERRLLATELGATATLDPNTDDVVAQLGDLTGGGPTIAVDTTALPGVIATALQTLRACGMLALVGLGALHADLPVGLILAKGLRVRGVVEGDSDPHVFIPRLAELSRRGELPLDKVVTRFELDRFGDAWTAATTGTAIKPVVAMSR</sequence>
<proteinExistence type="inferred from homology"/>
<dbReference type="GO" id="GO:0016491">
    <property type="term" value="F:oxidoreductase activity"/>
    <property type="evidence" value="ECO:0007669"/>
    <property type="project" value="UniProtKB-KW"/>
</dbReference>
<dbReference type="PROSITE" id="PS00059">
    <property type="entry name" value="ADH_ZINC"/>
    <property type="match status" value="1"/>
</dbReference>
<evidence type="ECO:0000259" key="8">
    <source>
        <dbReference type="Pfam" id="PF08240"/>
    </source>
</evidence>
<protein>
    <submittedName>
        <fullName evidence="9">NAD(P)-dependent alcohol dehydrogenase</fullName>
    </submittedName>
</protein>
<evidence type="ECO:0000313" key="10">
    <source>
        <dbReference type="Proteomes" id="UP000320095"/>
    </source>
</evidence>
<comment type="caution">
    <text evidence="9">The sequence shown here is derived from an EMBL/GenBank/DDBJ whole genome shotgun (WGS) entry which is preliminary data.</text>
</comment>
<reference evidence="9 10" key="1">
    <citation type="journal article" date="2019" name="Environ. Microbiol.">
        <title>Species interactions and distinct microbial communities in high Arctic permafrost affected cryosols are associated with the CH4 and CO2 gas fluxes.</title>
        <authorList>
            <person name="Altshuler I."/>
            <person name="Hamel J."/>
            <person name="Turney S."/>
            <person name="Magnuson E."/>
            <person name="Levesque R."/>
            <person name="Greer C."/>
            <person name="Whyte L.G."/>
        </authorList>
    </citation>
    <scope>NUCLEOTIDE SEQUENCE [LARGE SCALE GENOMIC DNA]</scope>
    <source>
        <strain evidence="9 10">S5.20</strain>
    </source>
</reference>
<dbReference type="Gene3D" id="3.90.180.10">
    <property type="entry name" value="Medium-chain alcohol dehydrogenases, catalytic domain"/>
    <property type="match status" value="1"/>
</dbReference>
<dbReference type="Proteomes" id="UP000320095">
    <property type="component" value="Unassembled WGS sequence"/>
</dbReference>
<dbReference type="Gene3D" id="3.40.50.720">
    <property type="entry name" value="NAD(P)-binding Rossmann-like Domain"/>
    <property type="match status" value="1"/>
</dbReference>
<dbReference type="PANTHER" id="PTHR43350">
    <property type="entry name" value="NAD-DEPENDENT ALCOHOL DEHYDROGENASE"/>
    <property type="match status" value="1"/>
</dbReference>
<dbReference type="InterPro" id="IPR013149">
    <property type="entry name" value="ADH-like_C"/>
</dbReference>
<evidence type="ECO:0000256" key="1">
    <source>
        <dbReference type="ARBA" id="ARBA00001947"/>
    </source>
</evidence>
<dbReference type="OrthoDB" id="334894at2"/>
<evidence type="ECO:0000313" key="9">
    <source>
        <dbReference type="EMBL" id="TPG32817.1"/>
    </source>
</evidence>
<feature type="domain" description="Alcohol dehydrogenase-like C-terminal" evidence="7">
    <location>
        <begin position="196"/>
        <end position="316"/>
    </location>
</feature>
<gene>
    <name evidence="9" type="ORF">EAH80_18675</name>
</gene>
<dbReference type="CDD" id="cd08278">
    <property type="entry name" value="benzyl_alcohol_DH"/>
    <property type="match status" value="1"/>
</dbReference>
<dbReference type="InterPro" id="IPR011032">
    <property type="entry name" value="GroES-like_sf"/>
</dbReference>
<dbReference type="InterPro" id="IPR002328">
    <property type="entry name" value="ADH_Zn_CS"/>
</dbReference>
<organism evidence="9 10">
    <name type="scientific">Mycolicibacterium hodleri</name>
    <dbReference type="NCBI Taxonomy" id="49897"/>
    <lineage>
        <taxon>Bacteria</taxon>
        <taxon>Bacillati</taxon>
        <taxon>Actinomycetota</taxon>
        <taxon>Actinomycetes</taxon>
        <taxon>Mycobacteriales</taxon>
        <taxon>Mycobacteriaceae</taxon>
        <taxon>Mycolicibacterium</taxon>
    </lineage>
</organism>
<keyword evidence="3 6" id="KW-0479">Metal-binding</keyword>
<dbReference type="Pfam" id="PF08240">
    <property type="entry name" value="ADH_N"/>
    <property type="match status" value="1"/>
</dbReference>
<keyword evidence="10" id="KW-1185">Reference proteome</keyword>
<dbReference type="GO" id="GO:0008270">
    <property type="term" value="F:zinc ion binding"/>
    <property type="evidence" value="ECO:0007669"/>
    <property type="project" value="InterPro"/>
</dbReference>
<dbReference type="AlphaFoldDB" id="A0A502E5P6"/>
<keyword evidence="4 6" id="KW-0862">Zinc</keyword>
<dbReference type="EMBL" id="RCZG01000007">
    <property type="protein sequence ID" value="TPG32817.1"/>
    <property type="molecule type" value="Genomic_DNA"/>
</dbReference>
<evidence type="ECO:0000256" key="5">
    <source>
        <dbReference type="ARBA" id="ARBA00023002"/>
    </source>
</evidence>
<evidence type="ECO:0000256" key="4">
    <source>
        <dbReference type="ARBA" id="ARBA00022833"/>
    </source>
</evidence>
<dbReference type="PANTHER" id="PTHR43350:SF21">
    <property type="entry name" value="S-NITROSOMYCOTHIOL REDUCTASE MSCR"/>
    <property type="match status" value="1"/>
</dbReference>
<dbReference type="SUPFAM" id="SSF50129">
    <property type="entry name" value="GroES-like"/>
    <property type="match status" value="1"/>
</dbReference>
<accession>A0A502E5P6</accession>
<dbReference type="InterPro" id="IPR036291">
    <property type="entry name" value="NAD(P)-bd_dom_sf"/>
</dbReference>
<comment type="cofactor">
    <cofactor evidence="1 6">
        <name>Zn(2+)</name>
        <dbReference type="ChEBI" id="CHEBI:29105"/>
    </cofactor>
</comment>
<evidence type="ECO:0000256" key="6">
    <source>
        <dbReference type="RuleBase" id="RU361277"/>
    </source>
</evidence>
<feature type="domain" description="Alcohol dehydrogenase-like N-terminal" evidence="8">
    <location>
        <begin position="29"/>
        <end position="154"/>
    </location>
</feature>
<comment type="similarity">
    <text evidence="2 6">Belongs to the zinc-containing alcohol dehydrogenase family.</text>
</comment>
<dbReference type="InterPro" id="IPR013154">
    <property type="entry name" value="ADH-like_N"/>
</dbReference>